<keyword evidence="4" id="KW-1185">Reference proteome</keyword>
<dbReference type="Gene3D" id="3.40.250.10">
    <property type="entry name" value="Rhodanese-like domain"/>
    <property type="match status" value="1"/>
</dbReference>
<evidence type="ECO:0000259" key="2">
    <source>
        <dbReference type="PROSITE" id="PS50206"/>
    </source>
</evidence>
<organism evidence="3 4">
    <name type="scientific">Ruminococcus difficilis</name>
    <dbReference type="NCBI Taxonomy" id="2763069"/>
    <lineage>
        <taxon>Bacteria</taxon>
        <taxon>Bacillati</taxon>
        <taxon>Bacillota</taxon>
        <taxon>Clostridia</taxon>
        <taxon>Eubacteriales</taxon>
        <taxon>Oscillospiraceae</taxon>
        <taxon>Ruminococcus</taxon>
    </lineage>
</organism>
<comment type="caution">
    <text evidence="3">The sequence shown here is derived from an EMBL/GenBank/DDBJ whole genome shotgun (WGS) entry which is preliminary data.</text>
</comment>
<dbReference type="RefSeq" id="WP_201428492.1">
    <property type="nucleotide sequence ID" value="NZ_JAEQMG010000155.1"/>
</dbReference>
<keyword evidence="1" id="KW-0732">Signal</keyword>
<dbReference type="InterPro" id="IPR036873">
    <property type="entry name" value="Rhodanese-like_dom_sf"/>
</dbReference>
<name>A0A934WTW9_9FIRM</name>
<dbReference type="PANTHER" id="PTHR43031">
    <property type="entry name" value="FAD-DEPENDENT OXIDOREDUCTASE"/>
    <property type="match status" value="1"/>
</dbReference>
<accession>A0A934WTW9</accession>
<dbReference type="InterPro" id="IPR050229">
    <property type="entry name" value="GlpE_sulfurtransferase"/>
</dbReference>
<dbReference type="PANTHER" id="PTHR43031:SF1">
    <property type="entry name" value="PYRIDINE NUCLEOTIDE-DISULPHIDE OXIDOREDUCTASE"/>
    <property type="match status" value="1"/>
</dbReference>
<dbReference type="PROSITE" id="PS51257">
    <property type="entry name" value="PROKAR_LIPOPROTEIN"/>
    <property type="match status" value="1"/>
</dbReference>
<dbReference type="SUPFAM" id="SSF52821">
    <property type="entry name" value="Rhodanese/Cell cycle control phosphatase"/>
    <property type="match status" value="1"/>
</dbReference>
<feature type="domain" description="Rhodanese" evidence="2">
    <location>
        <begin position="49"/>
        <end position="135"/>
    </location>
</feature>
<protein>
    <submittedName>
        <fullName evidence="3">Rhodanese-like domain-containing protein</fullName>
    </submittedName>
</protein>
<dbReference type="SMART" id="SM00450">
    <property type="entry name" value="RHOD"/>
    <property type="match status" value="1"/>
</dbReference>
<gene>
    <name evidence="3" type="ORF">JKK62_14235</name>
</gene>
<proteinExistence type="predicted"/>
<dbReference type="PROSITE" id="PS50206">
    <property type="entry name" value="RHODANESE_3"/>
    <property type="match status" value="1"/>
</dbReference>
<evidence type="ECO:0000313" key="3">
    <source>
        <dbReference type="EMBL" id="MBK6089785.1"/>
    </source>
</evidence>
<evidence type="ECO:0000256" key="1">
    <source>
        <dbReference type="SAM" id="SignalP"/>
    </source>
</evidence>
<feature type="signal peptide" evidence="1">
    <location>
        <begin position="1"/>
        <end position="19"/>
    </location>
</feature>
<evidence type="ECO:0000313" key="4">
    <source>
        <dbReference type="Proteomes" id="UP000633365"/>
    </source>
</evidence>
<dbReference type="EMBL" id="JAEQMG010000155">
    <property type="protein sequence ID" value="MBK6089785.1"/>
    <property type="molecule type" value="Genomic_DNA"/>
</dbReference>
<sequence>MKRITALLLSILLILTLGACGSQNKTEPTATARTYQQIPMDIAKQIIETETGYILLDVRTREEFAEGHIKGAICIPNEEIETADLKELPDKEQLILVYCRSGRRSKEASQKLADRGYLNVAEFGGIIDWPGEVVKD</sequence>
<feature type="chain" id="PRO_5039088005" evidence="1">
    <location>
        <begin position="20"/>
        <end position="136"/>
    </location>
</feature>
<dbReference type="Proteomes" id="UP000633365">
    <property type="component" value="Unassembled WGS sequence"/>
</dbReference>
<dbReference type="CDD" id="cd00158">
    <property type="entry name" value="RHOD"/>
    <property type="match status" value="1"/>
</dbReference>
<reference evidence="3" key="1">
    <citation type="submission" date="2021-01" db="EMBL/GenBank/DDBJ databases">
        <title>Genome public.</title>
        <authorList>
            <person name="Liu C."/>
            <person name="Sun Q."/>
        </authorList>
    </citation>
    <scope>NUCLEOTIDE SEQUENCE</scope>
    <source>
        <strain evidence="3">M6</strain>
    </source>
</reference>
<dbReference type="AlphaFoldDB" id="A0A934WTW9"/>
<dbReference type="InterPro" id="IPR001763">
    <property type="entry name" value="Rhodanese-like_dom"/>
</dbReference>
<dbReference type="Pfam" id="PF00581">
    <property type="entry name" value="Rhodanese"/>
    <property type="match status" value="1"/>
</dbReference>